<keyword evidence="10 13" id="KW-0675">Receptor</keyword>
<dbReference type="AlphaFoldDB" id="A0AAJ7UEV1"/>
<dbReference type="GeneID" id="116957143"/>
<keyword evidence="9" id="KW-1015">Disulfide bond</keyword>
<reference evidence="17" key="1">
    <citation type="submission" date="2025-08" db="UniProtKB">
        <authorList>
            <consortium name="RefSeq"/>
        </authorList>
    </citation>
    <scope>IDENTIFICATION</scope>
    <source>
        <tissue evidence="17">Sperm</tissue>
    </source>
</reference>
<evidence type="ECO:0000259" key="15">
    <source>
        <dbReference type="PROSITE" id="PS50262"/>
    </source>
</evidence>
<dbReference type="PANTHER" id="PTHR26451">
    <property type="entry name" value="G_PROTEIN_RECEP_F1_2 DOMAIN-CONTAINING PROTEIN"/>
    <property type="match status" value="1"/>
</dbReference>
<evidence type="ECO:0000256" key="13">
    <source>
        <dbReference type="RuleBase" id="RU000688"/>
    </source>
</evidence>
<evidence type="ECO:0000256" key="14">
    <source>
        <dbReference type="RuleBase" id="RU363047"/>
    </source>
</evidence>
<evidence type="ECO:0000256" key="12">
    <source>
        <dbReference type="ARBA" id="ARBA00023224"/>
    </source>
</evidence>
<proteinExistence type="inferred from homology"/>
<dbReference type="SUPFAM" id="SSF81321">
    <property type="entry name" value="Family A G protein-coupled receptor-like"/>
    <property type="match status" value="1"/>
</dbReference>
<dbReference type="GO" id="GO:0005886">
    <property type="term" value="C:plasma membrane"/>
    <property type="evidence" value="ECO:0007669"/>
    <property type="project" value="UniProtKB-SubCell"/>
</dbReference>
<evidence type="ECO:0000256" key="6">
    <source>
        <dbReference type="ARBA" id="ARBA00022989"/>
    </source>
</evidence>
<keyword evidence="2 14" id="KW-1003">Cell membrane</keyword>
<evidence type="ECO:0000313" key="17">
    <source>
        <dbReference type="RefSeq" id="XP_032834999.1"/>
    </source>
</evidence>
<feature type="transmembrane region" description="Helical" evidence="14">
    <location>
        <begin position="242"/>
        <end position="263"/>
    </location>
</feature>
<dbReference type="InterPro" id="IPR000276">
    <property type="entry name" value="GPCR_Rhodpsn"/>
</dbReference>
<dbReference type="KEGG" id="pmrn:116957143"/>
<evidence type="ECO:0000256" key="4">
    <source>
        <dbReference type="ARBA" id="ARBA00022692"/>
    </source>
</evidence>
<feature type="transmembrane region" description="Helical" evidence="14">
    <location>
        <begin position="28"/>
        <end position="50"/>
    </location>
</feature>
<feature type="transmembrane region" description="Helical" evidence="14">
    <location>
        <begin position="201"/>
        <end position="222"/>
    </location>
</feature>
<organism evidence="16 17">
    <name type="scientific">Petromyzon marinus</name>
    <name type="common">Sea lamprey</name>
    <dbReference type="NCBI Taxonomy" id="7757"/>
    <lineage>
        <taxon>Eukaryota</taxon>
        <taxon>Metazoa</taxon>
        <taxon>Chordata</taxon>
        <taxon>Craniata</taxon>
        <taxon>Vertebrata</taxon>
        <taxon>Cyclostomata</taxon>
        <taxon>Hyperoartia</taxon>
        <taxon>Petromyzontiformes</taxon>
        <taxon>Petromyzontidae</taxon>
        <taxon>Petromyzon</taxon>
    </lineage>
</organism>
<dbReference type="Proteomes" id="UP001318040">
    <property type="component" value="Chromosome 70"/>
</dbReference>
<dbReference type="InterPro" id="IPR017452">
    <property type="entry name" value="GPCR_Rhodpsn_7TM"/>
</dbReference>
<dbReference type="SMART" id="SM01381">
    <property type="entry name" value="7TM_GPCR_Srsx"/>
    <property type="match status" value="1"/>
</dbReference>
<feature type="transmembrane region" description="Helical" evidence="14">
    <location>
        <begin position="145"/>
        <end position="165"/>
    </location>
</feature>
<dbReference type="PROSITE" id="PS50262">
    <property type="entry name" value="G_PROTEIN_RECEP_F1_2"/>
    <property type="match status" value="1"/>
</dbReference>
<evidence type="ECO:0000256" key="1">
    <source>
        <dbReference type="ARBA" id="ARBA00004651"/>
    </source>
</evidence>
<feature type="transmembrane region" description="Helical" evidence="14">
    <location>
        <begin position="275"/>
        <end position="298"/>
    </location>
</feature>
<keyword evidence="11" id="KW-0325">Glycoprotein</keyword>
<dbReference type="PANTHER" id="PTHR26451:SF860">
    <property type="entry name" value="ODORANT RECEPTOR-RELATED"/>
    <property type="match status" value="1"/>
</dbReference>
<dbReference type="RefSeq" id="XP_032834999.1">
    <property type="nucleotide sequence ID" value="XM_032979108.1"/>
</dbReference>
<dbReference type="Pfam" id="PF13853">
    <property type="entry name" value="7tm_4"/>
    <property type="match status" value="1"/>
</dbReference>
<feature type="domain" description="G-protein coupled receptors family 1 profile" evidence="15">
    <location>
        <begin position="43"/>
        <end position="295"/>
    </location>
</feature>
<dbReference type="FunFam" id="1.20.1070.10:FF:000024">
    <property type="entry name" value="Olfactory receptor"/>
    <property type="match status" value="1"/>
</dbReference>
<keyword evidence="6 14" id="KW-1133">Transmembrane helix</keyword>
<dbReference type="GO" id="GO:0004984">
    <property type="term" value="F:olfactory receptor activity"/>
    <property type="evidence" value="ECO:0007669"/>
    <property type="project" value="InterPro"/>
</dbReference>
<evidence type="ECO:0000256" key="3">
    <source>
        <dbReference type="ARBA" id="ARBA00022606"/>
    </source>
</evidence>
<dbReference type="InterPro" id="IPR000725">
    <property type="entry name" value="Olfact_rcpt"/>
</dbReference>
<keyword evidence="3 14" id="KW-0716">Sensory transduction</keyword>
<dbReference type="InterPro" id="IPR052921">
    <property type="entry name" value="GPCR1_Superfamily_Member"/>
</dbReference>
<evidence type="ECO:0000256" key="7">
    <source>
        <dbReference type="ARBA" id="ARBA00023040"/>
    </source>
</evidence>
<evidence type="ECO:0000256" key="11">
    <source>
        <dbReference type="ARBA" id="ARBA00023180"/>
    </source>
</evidence>
<accession>A0AAJ7UEV1</accession>
<keyword evidence="4 13" id="KW-0812">Transmembrane</keyword>
<sequence length="318" mass="35304">MSTNASSSSFDYVYMESPFQGLGNGGHAFFAFFLLVYAATLTGNSLLLTVIITDRSLRRPMYVMLANLVTSDLIGSTATLPRIMCNIVASNAISLPECFAQMFFTHVYGVLSSFSLSAMTVDRYLAICQPLRYHTLMHNARALKVNAALASVSVMLILIMMLLIVRHSFCKEMVIHMPHCDHMTMVALACDDVTANEFYDLITKLLGLGGCLAIVLVAYLRIAFECRQRATREGQAKAVRTVVTHLLVVLIFFMSGLLIVVVHRLQKVFNMPVNVIVYLVVNFHTLPALMNPIIYGLCSADIRRAIARLVRRRVGPAE</sequence>
<dbReference type="GO" id="GO:0005549">
    <property type="term" value="F:odorant binding"/>
    <property type="evidence" value="ECO:0007669"/>
    <property type="project" value="TreeGrafter"/>
</dbReference>
<protein>
    <recommendedName>
        <fullName evidence="14">Olfactory receptor</fullName>
    </recommendedName>
</protein>
<keyword evidence="8 14" id="KW-0472">Membrane</keyword>
<evidence type="ECO:0000256" key="2">
    <source>
        <dbReference type="ARBA" id="ARBA00022475"/>
    </source>
</evidence>
<comment type="similarity">
    <text evidence="13">Belongs to the G-protein coupled receptor 1 family.</text>
</comment>
<comment type="subcellular location">
    <subcellularLocation>
        <location evidence="1 14">Cell membrane</location>
        <topology evidence="1 14">Multi-pass membrane protein</topology>
    </subcellularLocation>
</comment>
<keyword evidence="16" id="KW-1185">Reference proteome</keyword>
<evidence type="ECO:0000313" key="16">
    <source>
        <dbReference type="Proteomes" id="UP001318040"/>
    </source>
</evidence>
<feature type="transmembrane region" description="Helical" evidence="14">
    <location>
        <begin position="103"/>
        <end position="125"/>
    </location>
</feature>
<dbReference type="PRINTS" id="PR00245">
    <property type="entry name" value="OLFACTORYR"/>
</dbReference>
<dbReference type="PROSITE" id="PS00237">
    <property type="entry name" value="G_PROTEIN_RECEP_F1_1"/>
    <property type="match status" value="1"/>
</dbReference>
<gene>
    <name evidence="17" type="primary">LOC116957143</name>
</gene>
<keyword evidence="7 13" id="KW-0297">G-protein coupled receptor</keyword>
<evidence type="ECO:0000256" key="10">
    <source>
        <dbReference type="ARBA" id="ARBA00023170"/>
    </source>
</evidence>
<evidence type="ECO:0000256" key="9">
    <source>
        <dbReference type="ARBA" id="ARBA00023157"/>
    </source>
</evidence>
<keyword evidence="12 13" id="KW-0807">Transducer</keyword>
<evidence type="ECO:0000256" key="8">
    <source>
        <dbReference type="ARBA" id="ARBA00023136"/>
    </source>
</evidence>
<keyword evidence="5 14" id="KW-0552">Olfaction</keyword>
<dbReference type="PRINTS" id="PR00237">
    <property type="entry name" value="GPCRRHODOPSN"/>
</dbReference>
<dbReference type="GO" id="GO:0004930">
    <property type="term" value="F:G protein-coupled receptor activity"/>
    <property type="evidence" value="ECO:0007669"/>
    <property type="project" value="UniProtKB-KW"/>
</dbReference>
<evidence type="ECO:0000256" key="5">
    <source>
        <dbReference type="ARBA" id="ARBA00022725"/>
    </source>
</evidence>
<name>A0AAJ7UEV1_PETMA</name>
<feature type="transmembrane region" description="Helical" evidence="14">
    <location>
        <begin position="62"/>
        <end position="83"/>
    </location>
</feature>
<dbReference type="Gene3D" id="1.20.1070.10">
    <property type="entry name" value="Rhodopsin 7-helix transmembrane proteins"/>
    <property type="match status" value="1"/>
</dbReference>